<reference evidence="1" key="1">
    <citation type="submission" date="2009-10" db="EMBL/GenBank/DDBJ databases">
        <title>Diversity of trophic interactions inside an arsenic-rich microbial ecosystem.</title>
        <authorList>
            <person name="Bertin P.N."/>
            <person name="Heinrich-Salmeron A."/>
            <person name="Pelletier E."/>
            <person name="Goulhen-Chollet F."/>
            <person name="Arsene-Ploetze F."/>
            <person name="Gallien S."/>
            <person name="Calteau A."/>
            <person name="Vallenet D."/>
            <person name="Casiot C."/>
            <person name="Chane-Woon-Ming B."/>
            <person name="Giloteaux L."/>
            <person name="Barakat M."/>
            <person name="Bonnefoy V."/>
            <person name="Bruneel O."/>
            <person name="Chandler M."/>
            <person name="Cleiss J."/>
            <person name="Duran R."/>
            <person name="Elbaz-Poulichet F."/>
            <person name="Fonknechten N."/>
            <person name="Lauga B."/>
            <person name="Mornico D."/>
            <person name="Ortet P."/>
            <person name="Schaeffer C."/>
            <person name="Siguier P."/>
            <person name="Alexander Thil Smith A."/>
            <person name="Van Dorsselaer A."/>
            <person name="Weissenbach J."/>
            <person name="Medigue C."/>
            <person name="Le Paslier D."/>
        </authorList>
    </citation>
    <scope>NUCLEOTIDE SEQUENCE</scope>
</reference>
<proteinExistence type="predicted"/>
<sequence length="130" mass="15063">MRLLEEWLVDRPDLRKMIARWIRATLMRKPEYRILLPEVDDLQELRIMLAERLEEWAHQYEAEGVQKGLQQGMQQGEALALQKVLTKRFGAIPPDILVMIAAASKEQIEDWFDQSIDGSGYADVFGPTTH</sequence>
<protein>
    <submittedName>
        <fullName evidence="1">Uncharacterized protein</fullName>
    </submittedName>
</protein>
<evidence type="ECO:0000313" key="1">
    <source>
        <dbReference type="EMBL" id="CBI11956.1"/>
    </source>
</evidence>
<dbReference type="EMBL" id="CABR01000179">
    <property type="protein sequence ID" value="CBI11956.1"/>
    <property type="molecule type" value="Genomic_DNA"/>
</dbReference>
<organism evidence="1">
    <name type="scientific">mine drainage metagenome</name>
    <dbReference type="NCBI Taxonomy" id="410659"/>
    <lineage>
        <taxon>unclassified sequences</taxon>
        <taxon>metagenomes</taxon>
        <taxon>ecological metagenomes</taxon>
    </lineage>
</organism>
<accession>E6QXI2</accession>
<dbReference type="AlphaFoldDB" id="E6QXI2"/>
<name>E6QXI2_9ZZZZ</name>
<comment type="caution">
    <text evidence="1">The sequence shown here is derived from an EMBL/GenBank/DDBJ whole genome shotgun (WGS) entry which is preliminary data.</text>
</comment>
<gene>
    <name evidence="1" type="ORF">CARN7_2808</name>
</gene>